<accession>A0A067MKZ9</accession>
<keyword evidence="4" id="KW-1185">Reference proteome</keyword>
<dbReference type="InterPro" id="IPR035979">
    <property type="entry name" value="RBD_domain_sf"/>
</dbReference>
<dbReference type="AlphaFoldDB" id="A0A067MKZ9"/>
<dbReference type="HOGENOM" id="CLU_271689_0_0_1"/>
<protein>
    <submittedName>
        <fullName evidence="3">Uncharacterized protein</fullName>
    </submittedName>
</protein>
<dbReference type="InParanoid" id="A0A067MKZ9"/>
<feature type="region of interest" description="Disordered" evidence="2">
    <location>
        <begin position="270"/>
        <end position="703"/>
    </location>
</feature>
<dbReference type="SUPFAM" id="SSF54928">
    <property type="entry name" value="RNA-binding domain, RBD"/>
    <property type="match status" value="1"/>
</dbReference>
<sequence>MGKSSIIDIHQKESAESNFAALTDDYICAAFRKFGQIEGIFRWNPQGPGRPLHFLIEFSKPTSALKAAKYRSSQGWTINRLGEGAPSYKRYFDAKKQQRVTLTRSSANVEPKEESSDPRASGDAPVPSTVVAKDIPTTLQRSSRLSAMQNVATPGNLQGAPKSSISKKYHVLDIYQRGFKRAAPNKLEAVTDDYFRDTLGRYGGIKAIYRWKSKAPGKVPHLFVEFVDAESAREALRRWSDKAWVLNGLPPRSGMHARYLDAKKEHGDASVLVSDSVSHVESEEESSDSEASDYIPSSPAATSDAPLTPWRSSRLNAAPSTPEDASEDEDSTKNHPSPPPLLVRSGHHNKANEEHLSAARSTPAMASTSYTSISASGITRSGRRRKADGENAMREDSADLDPLSFTRSIPPSSTSGVSTHQLSATCLVRSGRRRQADEERAEREPSVSAPTIVRSGRRRKADEEASDISSAPTAAESLPVKDPEEEEQPAPRPRKKKRKAESDEQSSAASDALQAANDQEDSVSTPQSEERPRKKKRKGTKTEEHPEDSTSVQPPESPPRKKKRKDKSADAYPTQAESDPESDRSVSPPRKKKRKDKPTPASQPESEPEDHTIDPPRKKRKGTSAPAPPLTQSESDLEEDNSPSPPLKRKRKNKSAAASQTESIEDDLAQQALDTPAPTTPTSTPPPPSKKELRKAREAEMKSTISTLEARIEALEREKIDAQNLIEDQAAQHVDRYTKLDARLARALTTEQENYVTHRRMMAENEGLQARIEELGRELREAEKAAAEQRALDDARCAALESRLGRVLERERERVSAHEAASTAFQTRIAALESEKLEVEDAFAKQSARVAARHAELERELERALANERELRATHDQMAATADLYRLRSVVAGKEKAEAEKLALERASRDATRYAELERNMQQALAAEQERTAAADATRAASQARIAALEKAQAQLDAQVAELEARLRHASASEQERRGAHEALATREALYTLRCALLEKEKAEANGRAAEQDARCGELESQLGRALARESEHRAAGAALRERVAKLEEERTAAARVAATRYAGLESQLERALAAEQQQKQQHIAMHTHEECTAREADARRQCELLETQLHDARELMASKEEEYDQMKRLVEGAYLVPSLKDAFLQIDSLLREARIEVTPLSPRIRPLPALPPQHSSDQPVHVLSYPPGDPE</sequence>
<dbReference type="EMBL" id="KL198028">
    <property type="protein sequence ID" value="KDQ16229.1"/>
    <property type="molecule type" value="Genomic_DNA"/>
</dbReference>
<evidence type="ECO:0000256" key="1">
    <source>
        <dbReference type="SAM" id="Coils"/>
    </source>
</evidence>
<feature type="compositionally biased region" description="Polar residues" evidence="2">
    <location>
        <begin position="310"/>
        <end position="319"/>
    </location>
</feature>
<feature type="compositionally biased region" description="Basic and acidic residues" evidence="2">
    <location>
        <begin position="689"/>
        <end position="701"/>
    </location>
</feature>
<evidence type="ECO:0000313" key="3">
    <source>
        <dbReference type="EMBL" id="KDQ16229.1"/>
    </source>
</evidence>
<name>A0A067MKZ9_BOTB1</name>
<feature type="compositionally biased region" description="Polar residues" evidence="2">
    <location>
        <begin position="364"/>
        <end position="379"/>
    </location>
</feature>
<feature type="compositionally biased region" description="Basic and acidic residues" evidence="2">
    <location>
        <begin position="387"/>
        <end position="397"/>
    </location>
</feature>
<keyword evidence="1" id="KW-0175">Coiled coil</keyword>
<reference evidence="4" key="1">
    <citation type="journal article" date="2014" name="Proc. Natl. Acad. Sci. U.S.A.">
        <title>Extensive sampling of basidiomycete genomes demonstrates inadequacy of the white-rot/brown-rot paradigm for wood decay fungi.</title>
        <authorList>
            <person name="Riley R."/>
            <person name="Salamov A.A."/>
            <person name="Brown D.W."/>
            <person name="Nagy L.G."/>
            <person name="Floudas D."/>
            <person name="Held B.W."/>
            <person name="Levasseur A."/>
            <person name="Lombard V."/>
            <person name="Morin E."/>
            <person name="Otillar R."/>
            <person name="Lindquist E.A."/>
            <person name="Sun H."/>
            <person name="LaButti K.M."/>
            <person name="Schmutz J."/>
            <person name="Jabbour D."/>
            <person name="Luo H."/>
            <person name="Baker S.E."/>
            <person name="Pisabarro A.G."/>
            <person name="Walton J.D."/>
            <person name="Blanchette R.A."/>
            <person name="Henrissat B."/>
            <person name="Martin F."/>
            <person name="Cullen D."/>
            <person name="Hibbett D.S."/>
            <person name="Grigoriev I.V."/>
        </authorList>
    </citation>
    <scope>NUCLEOTIDE SEQUENCE [LARGE SCALE GENOMIC DNA]</scope>
    <source>
        <strain evidence="4">FD-172 SS1</strain>
    </source>
</reference>
<dbReference type="GO" id="GO:0003676">
    <property type="term" value="F:nucleic acid binding"/>
    <property type="evidence" value="ECO:0007669"/>
    <property type="project" value="InterPro"/>
</dbReference>
<feature type="compositionally biased region" description="Polar residues" evidence="2">
    <location>
        <begin position="405"/>
        <end position="424"/>
    </location>
</feature>
<gene>
    <name evidence="3" type="ORF">BOTBODRAFT_173137</name>
</gene>
<evidence type="ECO:0000256" key="2">
    <source>
        <dbReference type="SAM" id="MobiDB-lite"/>
    </source>
</evidence>
<feature type="compositionally biased region" description="Low complexity" evidence="2">
    <location>
        <begin position="505"/>
        <end position="516"/>
    </location>
</feature>
<proteinExistence type="predicted"/>
<feature type="compositionally biased region" description="Acidic residues" evidence="2">
    <location>
        <begin position="282"/>
        <end position="291"/>
    </location>
</feature>
<evidence type="ECO:0000313" key="4">
    <source>
        <dbReference type="Proteomes" id="UP000027195"/>
    </source>
</evidence>
<feature type="coiled-coil region" evidence="1">
    <location>
        <begin position="758"/>
        <end position="792"/>
    </location>
</feature>
<feature type="compositionally biased region" description="Basic and acidic residues" evidence="2">
    <location>
        <begin position="434"/>
        <end position="445"/>
    </location>
</feature>
<feature type="compositionally biased region" description="Low complexity" evidence="2">
    <location>
        <begin position="270"/>
        <end position="279"/>
    </location>
</feature>
<organism evidence="3 4">
    <name type="scientific">Botryobasidium botryosum (strain FD-172 SS1)</name>
    <dbReference type="NCBI Taxonomy" id="930990"/>
    <lineage>
        <taxon>Eukaryota</taxon>
        <taxon>Fungi</taxon>
        <taxon>Dikarya</taxon>
        <taxon>Basidiomycota</taxon>
        <taxon>Agaricomycotina</taxon>
        <taxon>Agaricomycetes</taxon>
        <taxon>Cantharellales</taxon>
        <taxon>Botryobasidiaceae</taxon>
        <taxon>Botryobasidium</taxon>
    </lineage>
</organism>
<dbReference type="Proteomes" id="UP000027195">
    <property type="component" value="Unassembled WGS sequence"/>
</dbReference>
<feature type="region of interest" description="Disordered" evidence="2">
    <location>
        <begin position="1164"/>
        <end position="1192"/>
    </location>
</feature>
<feature type="coiled-coil region" evidence="1">
    <location>
        <begin position="939"/>
        <end position="1130"/>
    </location>
</feature>
<feature type="coiled-coil region" evidence="1">
    <location>
        <begin position="847"/>
        <end position="874"/>
    </location>
</feature>
<feature type="region of interest" description="Disordered" evidence="2">
    <location>
        <begin position="102"/>
        <end position="133"/>
    </location>
</feature>